<dbReference type="InterPro" id="IPR008332">
    <property type="entry name" value="MethylG_MeTrfase_N"/>
</dbReference>
<dbReference type="CDD" id="cd06445">
    <property type="entry name" value="ATase"/>
    <property type="match status" value="1"/>
</dbReference>
<protein>
    <submittedName>
        <fullName evidence="10">Bifunctional helix-turn-helix domain-containing protein/methylated-DNA--[protein]-cysteine S-methyltransferase</fullName>
    </submittedName>
</protein>
<keyword evidence="6" id="KW-0804">Transcription</keyword>
<evidence type="ECO:0000259" key="9">
    <source>
        <dbReference type="PROSITE" id="PS01124"/>
    </source>
</evidence>
<dbReference type="PROSITE" id="PS00374">
    <property type="entry name" value="MGMT"/>
    <property type="match status" value="1"/>
</dbReference>
<keyword evidence="3" id="KW-0808">Transferase</keyword>
<gene>
    <name evidence="10" type="ORF">ACFSQ3_12730</name>
</gene>
<comment type="catalytic activity">
    <reaction evidence="1">
        <text>a 4-O-methyl-thymidine in DNA + L-cysteinyl-[protein] = a thymidine in DNA + S-methyl-L-cysteinyl-[protein]</text>
        <dbReference type="Rhea" id="RHEA:53428"/>
        <dbReference type="Rhea" id="RHEA-COMP:10131"/>
        <dbReference type="Rhea" id="RHEA-COMP:10132"/>
        <dbReference type="Rhea" id="RHEA-COMP:13555"/>
        <dbReference type="Rhea" id="RHEA-COMP:13556"/>
        <dbReference type="ChEBI" id="CHEBI:29950"/>
        <dbReference type="ChEBI" id="CHEBI:82612"/>
        <dbReference type="ChEBI" id="CHEBI:137386"/>
        <dbReference type="ChEBI" id="CHEBI:137387"/>
        <dbReference type="EC" id="2.1.1.63"/>
    </reaction>
</comment>
<evidence type="ECO:0000256" key="1">
    <source>
        <dbReference type="ARBA" id="ARBA00001286"/>
    </source>
</evidence>
<dbReference type="EMBL" id="JBHUMA010000006">
    <property type="protein sequence ID" value="MFD2599817.1"/>
    <property type="molecule type" value="Genomic_DNA"/>
</dbReference>
<name>A0ABW5NLB8_9SPHI</name>
<evidence type="ECO:0000256" key="8">
    <source>
        <dbReference type="ARBA" id="ARBA00049348"/>
    </source>
</evidence>
<reference evidence="11" key="1">
    <citation type="journal article" date="2019" name="Int. J. Syst. Evol. Microbiol.">
        <title>The Global Catalogue of Microorganisms (GCM) 10K type strain sequencing project: providing services to taxonomists for standard genome sequencing and annotation.</title>
        <authorList>
            <consortium name="The Broad Institute Genomics Platform"/>
            <consortium name="The Broad Institute Genome Sequencing Center for Infectious Disease"/>
            <person name="Wu L."/>
            <person name="Ma J."/>
        </authorList>
    </citation>
    <scope>NUCLEOTIDE SEQUENCE [LARGE SCALE GENOMIC DNA]</scope>
    <source>
        <strain evidence="11">KCTC 42248</strain>
    </source>
</reference>
<dbReference type="Pfam" id="PF01035">
    <property type="entry name" value="DNA_binding_1"/>
    <property type="match status" value="1"/>
</dbReference>
<keyword evidence="7" id="KW-0234">DNA repair</keyword>
<evidence type="ECO:0000313" key="10">
    <source>
        <dbReference type="EMBL" id="MFD2599817.1"/>
    </source>
</evidence>
<keyword evidence="2" id="KW-0489">Methyltransferase</keyword>
<dbReference type="SMART" id="SM00342">
    <property type="entry name" value="HTH_ARAC"/>
    <property type="match status" value="1"/>
</dbReference>
<dbReference type="Gene3D" id="1.10.10.60">
    <property type="entry name" value="Homeodomain-like"/>
    <property type="match status" value="2"/>
</dbReference>
<evidence type="ECO:0000313" key="11">
    <source>
        <dbReference type="Proteomes" id="UP001597393"/>
    </source>
</evidence>
<dbReference type="Gene3D" id="1.10.10.10">
    <property type="entry name" value="Winged helix-like DNA-binding domain superfamily/Winged helix DNA-binding domain"/>
    <property type="match status" value="1"/>
</dbReference>
<dbReference type="Proteomes" id="UP001597393">
    <property type="component" value="Unassembled WGS sequence"/>
</dbReference>
<dbReference type="SUPFAM" id="SSF46767">
    <property type="entry name" value="Methylated DNA-protein cysteine methyltransferase, C-terminal domain"/>
    <property type="match status" value="1"/>
</dbReference>
<evidence type="ECO:0000256" key="2">
    <source>
        <dbReference type="ARBA" id="ARBA00022603"/>
    </source>
</evidence>
<proteinExistence type="predicted"/>
<evidence type="ECO:0000256" key="4">
    <source>
        <dbReference type="ARBA" id="ARBA00022763"/>
    </source>
</evidence>
<comment type="caution">
    <text evidence="10">The sequence shown here is derived from an EMBL/GenBank/DDBJ whole genome shotgun (WGS) entry which is preliminary data.</text>
</comment>
<dbReference type="InterPro" id="IPR018060">
    <property type="entry name" value="HTH_AraC"/>
</dbReference>
<evidence type="ECO:0000256" key="7">
    <source>
        <dbReference type="ARBA" id="ARBA00023204"/>
    </source>
</evidence>
<evidence type="ECO:0000256" key="3">
    <source>
        <dbReference type="ARBA" id="ARBA00022679"/>
    </source>
</evidence>
<keyword evidence="4" id="KW-0227">DNA damage</keyword>
<dbReference type="Gene3D" id="3.30.160.70">
    <property type="entry name" value="Methylated DNA-protein cysteine methyltransferase domain"/>
    <property type="match status" value="1"/>
</dbReference>
<feature type="domain" description="HTH araC/xylS-type" evidence="9">
    <location>
        <begin position="12"/>
        <end position="110"/>
    </location>
</feature>
<dbReference type="InterPro" id="IPR009057">
    <property type="entry name" value="Homeodomain-like_sf"/>
</dbReference>
<evidence type="ECO:0000256" key="5">
    <source>
        <dbReference type="ARBA" id="ARBA00023015"/>
    </source>
</evidence>
<keyword evidence="5" id="KW-0805">Transcription regulation</keyword>
<keyword evidence="11" id="KW-1185">Reference proteome</keyword>
<sequence>MEQMDLNYQRIATAIRYVSDNFKRQPSLEEIADQVHLSPTHFQRLFTDWAGVTPKQFLQFVSTQHAKTILNRDRSTLFETAMETGLSSTSRLHDLFIKMEGMTPAEYKNGGRHLSITYRIAISPFGNILIATTKKGICHMAFLEEDAEKAISHLKSQFPEARFIEGENELQNNALRIFQQDWREAPEIKLHLKGTAFQLHVWQCLLKIPFGSLSSYGTIAQQIGNPSASRAVGTAIGKNPIAFLIPCHRVIQSAGELGGYMWGKTRKKAIIGWEAAKEL</sequence>
<organism evidence="10 11">
    <name type="scientific">Sphingobacterium corticis</name>
    <dbReference type="NCBI Taxonomy" id="1812823"/>
    <lineage>
        <taxon>Bacteria</taxon>
        <taxon>Pseudomonadati</taxon>
        <taxon>Bacteroidota</taxon>
        <taxon>Sphingobacteriia</taxon>
        <taxon>Sphingobacteriales</taxon>
        <taxon>Sphingobacteriaceae</taxon>
        <taxon>Sphingobacterium</taxon>
    </lineage>
</organism>
<dbReference type="SUPFAM" id="SSF53155">
    <property type="entry name" value="Methylated DNA-protein cysteine methyltransferase domain"/>
    <property type="match status" value="1"/>
</dbReference>
<dbReference type="InterPro" id="IPR014048">
    <property type="entry name" value="MethylDNA_cys_MeTrfase_DNA-bd"/>
</dbReference>
<comment type="catalytic activity">
    <reaction evidence="8">
        <text>a 6-O-methyl-2'-deoxyguanosine in DNA + L-cysteinyl-[protein] = S-methyl-L-cysteinyl-[protein] + a 2'-deoxyguanosine in DNA</text>
        <dbReference type="Rhea" id="RHEA:24000"/>
        <dbReference type="Rhea" id="RHEA-COMP:10131"/>
        <dbReference type="Rhea" id="RHEA-COMP:10132"/>
        <dbReference type="Rhea" id="RHEA-COMP:11367"/>
        <dbReference type="Rhea" id="RHEA-COMP:11368"/>
        <dbReference type="ChEBI" id="CHEBI:29950"/>
        <dbReference type="ChEBI" id="CHEBI:82612"/>
        <dbReference type="ChEBI" id="CHEBI:85445"/>
        <dbReference type="ChEBI" id="CHEBI:85448"/>
        <dbReference type="EC" id="2.1.1.63"/>
    </reaction>
</comment>
<dbReference type="InterPro" id="IPR001497">
    <property type="entry name" value="MethylDNA_cys_MeTrfase_AS"/>
</dbReference>
<dbReference type="Pfam" id="PF12833">
    <property type="entry name" value="HTH_18"/>
    <property type="match status" value="1"/>
</dbReference>
<accession>A0ABW5NLB8</accession>
<dbReference type="SUPFAM" id="SSF46689">
    <property type="entry name" value="Homeodomain-like"/>
    <property type="match status" value="2"/>
</dbReference>
<dbReference type="NCBIfam" id="TIGR00589">
    <property type="entry name" value="ogt"/>
    <property type="match status" value="1"/>
</dbReference>
<dbReference type="InterPro" id="IPR036631">
    <property type="entry name" value="MGMT_N_sf"/>
</dbReference>
<dbReference type="InterPro" id="IPR036388">
    <property type="entry name" value="WH-like_DNA-bd_sf"/>
</dbReference>
<evidence type="ECO:0000256" key="6">
    <source>
        <dbReference type="ARBA" id="ARBA00023163"/>
    </source>
</evidence>
<dbReference type="PROSITE" id="PS01124">
    <property type="entry name" value="HTH_ARAC_FAMILY_2"/>
    <property type="match status" value="1"/>
</dbReference>
<dbReference type="Pfam" id="PF02870">
    <property type="entry name" value="Methyltransf_1N"/>
    <property type="match status" value="1"/>
</dbReference>
<dbReference type="InterPro" id="IPR036217">
    <property type="entry name" value="MethylDNA_cys_MeTrfase_DNAb"/>
</dbReference>
<dbReference type="PANTHER" id="PTHR10815:SF13">
    <property type="entry name" value="METHYLATED-DNA--PROTEIN-CYSTEINE METHYLTRANSFERASE"/>
    <property type="match status" value="1"/>
</dbReference>
<dbReference type="PANTHER" id="PTHR10815">
    <property type="entry name" value="METHYLATED-DNA--PROTEIN-CYSTEINE METHYLTRANSFERASE"/>
    <property type="match status" value="1"/>
</dbReference>